<evidence type="ECO:0000256" key="2">
    <source>
        <dbReference type="SAM" id="SignalP"/>
    </source>
</evidence>
<evidence type="ECO:0000256" key="1">
    <source>
        <dbReference type="ARBA" id="ARBA00022729"/>
    </source>
</evidence>
<gene>
    <name evidence="3" type="ORF">GCM10009744_63240</name>
</gene>
<dbReference type="Proteomes" id="UP001501319">
    <property type="component" value="Unassembled WGS sequence"/>
</dbReference>
<dbReference type="PANTHER" id="PTHR30006">
    <property type="entry name" value="THIAMINE-BINDING PERIPLASMIC PROTEIN-RELATED"/>
    <property type="match status" value="1"/>
</dbReference>
<protein>
    <recommendedName>
        <fullName evidence="5">Extracellular solute-binding protein</fullName>
    </recommendedName>
</protein>
<keyword evidence="1 2" id="KW-0732">Signal</keyword>
<comment type="caution">
    <text evidence="3">The sequence shown here is derived from an EMBL/GenBank/DDBJ whole genome shotgun (WGS) entry which is preliminary data.</text>
</comment>
<dbReference type="EMBL" id="BAAANE010000015">
    <property type="protein sequence ID" value="GAA1660886.1"/>
    <property type="molecule type" value="Genomic_DNA"/>
</dbReference>
<dbReference type="Pfam" id="PF13531">
    <property type="entry name" value="SBP_bac_11"/>
    <property type="match status" value="1"/>
</dbReference>
<keyword evidence="4" id="KW-1185">Reference proteome</keyword>
<name>A0ABN2FWS0_9ACTN</name>
<sequence>MRRRLATAILLVVALVAPAACGSGKPRSTTGAITLYTCVGDPTAKAVIAAFTKDHAGTKVELFRAPTGQLNARVAGDLRIGGIQADVLWACDPLTMHQFDTQKLLRSWSAPNAADIPAQYRSANYVGVDLLYLVAVVRNGVPVPKTWHDLTGPSYRGTVALPDPGFAASALGMLGYFASTAEYGLGYYRALKANGAVQVKSPDDVLTGVAKGTYDAGFTLANSAYLAKQKGSPIQVVWPQPGAVAIYAPIAVTTKAGDQALAEQFAAYVASRAGQQVVAKTNVYPVLPGLGGPEVPAGAPVVVPDWSKLFGSGKALYDKYRTIFPG</sequence>
<dbReference type="SUPFAM" id="SSF53850">
    <property type="entry name" value="Periplasmic binding protein-like II"/>
    <property type="match status" value="1"/>
</dbReference>
<feature type="signal peptide" evidence="2">
    <location>
        <begin position="1"/>
        <end position="19"/>
    </location>
</feature>
<dbReference type="PANTHER" id="PTHR30006:SF2">
    <property type="entry name" value="ABC TRANSPORTER SUBSTRATE-BINDING PROTEIN"/>
    <property type="match status" value="1"/>
</dbReference>
<reference evidence="3 4" key="1">
    <citation type="journal article" date="2019" name="Int. J. Syst. Evol. Microbiol.">
        <title>The Global Catalogue of Microorganisms (GCM) 10K type strain sequencing project: providing services to taxonomists for standard genome sequencing and annotation.</title>
        <authorList>
            <consortium name="The Broad Institute Genomics Platform"/>
            <consortium name="The Broad Institute Genome Sequencing Center for Infectious Disease"/>
            <person name="Wu L."/>
            <person name="Ma J."/>
        </authorList>
    </citation>
    <scope>NUCLEOTIDE SEQUENCE [LARGE SCALE GENOMIC DNA]</scope>
    <source>
        <strain evidence="3 4">JCM 14306</strain>
    </source>
</reference>
<accession>A0ABN2FWS0</accession>
<evidence type="ECO:0008006" key="5">
    <source>
        <dbReference type="Google" id="ProtNLM"/>
    </source>
</evidence>
<proteinExistence type="predicted"/>
<dbReference type="Gene3D" id="3.40.190.10">
    <property type="entry name" value="Periplasmic binding protein-like II"/>
    <property type="match status" value="2"/>
</dbReference>
<evidence type="ECO:0000313" key="4">
    <source>
        <dbReference type="Proteomes" id="UP001501319"/>
    </source>
</evidence>
<evidence type="ECO:0000313" key="3">
    <source>
        <dbReference type="EMBL" id="GAA1660886.1"/>
    </source>
</evidence>
<feature type="chain" id="PRO_5047316799" description="Extracellular solute-binding protein" evidence="2">
    <location>
        <begin position="20"/>
        <end position="326"/>
    </location>
</feature>
<organism evidence="3 4">
    <name type="scientific">Kribbella alba</name>
    <dbReference type="NCBI Taxonomy" id="190197"/>
    <lineage>
        <taxon>Bacteria</taxon>
        <taxon>Bacillati</taxon>
        <taxon>Actinomycetota</taxon>
        <taxon>Actinomycetes</taxon>
        <taxon>Propionibacteriales</taxon>
        <taxon>Kribbellaceae</taxon>
        <taxon>Kribbella</taxon>
    </lineage>
</organism>
<dbReference type="RefSeq" id="WP_344116538.1">
    <property type="nucleotide sequence ID" value="NZ_BAAANE010000015.1"/>
</dbReference>